<sequence length="930" mass="103964">MASTDDLPSTSEGSETGFETGGSDEFPYKEAPVVLDVRGLDLGSNTTCIPEFSANLQQVNLAGCNLASVPNELFCCLKTLNTLNLSLNKIETLSPKFGRFGRLRSFYADFNDLSEVPAELGCLHDLEVLSLKSNRLREIPQEFCHLANLEKISLAANGLWKSPEPLFPYWTHLRHLDLRKNALKARLDLNSIACLRYLEISENAIPEIRLETLRDLEYVDCCHNQLSKLHLNSQKLLHLNASFNNLSSLTGSSHVTSLLFLDVSNNQLPHCPPWICQNTNLAEIDLSHNLLEKLPEALLLLPRLDTLRVNHNRLRRLDVSSGARFFIRHIDLQHNEISPNIPDDFLLEAPRLEWLNASWNRLRSFPNITGFQLPFRWLLLSHNDLVDDIWSFIICCPKLRVLRLTFNNLRTIPDDLYSLTDLRDLHLTGNKLSSMPSNIPFVMAQLETLLLNCNQLASLPAFDKCQYLTRLDVSCNLLKEVNLSSLVPRSLEVLDISCNEKIGVDTDEFQQLCGDRNVSVVDTNFSGRLGPFDKNITDTALGNLHWTTGFCESDRGHSRLYINQCSQAGAKHQEVVLAICESYVKPAVCSEAKAHLADLIRDMRKKHQESEGGALARTSVALQKIIHKVYKNLEKQICPHQMSMILCHITPSEASPGFLELTILHSGAMSCIVGDMKNSSCPLQDATLDRTKFCVHQEWKSSAGAGFPQQGRQISESQFCDAIPQPQTLSLNLNVSSTSVVIFSSSMLTEALTPGKIVEEFRSSPNAVAGAKRLNDAVCSLISDRGTSVIAIDLSQSNLKGVAPVKDSPEDKKSLYAQIRPKSLVGKSVHFQPFPSEPVKQLEMKDLKSCASNSGGTSRRHWRQSKLLDEFPQNGEAYKAWEYVLEENHKKLFDQELESIGSMSTHSSLPKSSLRRNLVSLPSGTPMSRF</sequence>
<name>A0AAJ7WH73_9ACAR</name>
<dbReference type="SMART" id="SM00369">
    <property type="entry name" value="LRR_TYP"/>
    <property type="match status" value="11"/>
</dbReference>
<evidence type="ECO:0000313" key="5">
    <source>
        <dbReference type="RefSeq" id="XP_028966989.1"/>
    </source>
</evidence>
<dbReference type="SMART" id="SM00364">
    <property type="entry name" value="LRR_BAC"/>
    <property type="match status" value="10"/>
</dbReference>
<dbReference type="Pfam" id="PF13855">
    <property type="entry name" value="LRR_8"/>
    <property type="match status" value="1"/>
</dbReference>
<dbReference type="SUPFAM" id="SSF52075">
    <property type="entry name" value="Outer arm dynein light chain 1"/>
    <property type="match status" value="1"/>
</dbReference>
<proteinExistence type="predicted"/>
<dbReference type="RefSeq" id="XP_028966989.1">
    <property type="nucleotide sequence ID" value="XM_029111156.1"/>
</dbReference>
<evidence type="ECO:0000313" key="4">
    <source>
        <dbReference type="Proteomes" id="UP000694867"/>
    </source>
</evidence>
<gene>
    <name evidence="5" type="primary">LOC100903027</name>
</gene>
<keyword evidence="2" id="KW-0677">Repeat</keyword>
<dbReference type="Gene3D" id="3.80.10.10">
    <property type="entry name" value="Ribonuclease Inhibitor"/>
    <property type="match status" value="4"/>
</dbReference>
<dbReference type="InterPro" id="IPR050216">
    <property type="entry name" value="LRR_domain-containing"/>
</dbReference>
<dbReference type="SUPFAM" id="SSF52058">
    <property type="entry name" value="L domain-like"/>
    <property type="match status" value="1"/>
</dbReference>
<dbReference type="AlphaFoldDB" id="A0AAJ7WH73"/>
<keyword evidence="4" id="KW-1185">Reference proteome</keyword>
<dbReference type="KEGG" id="goe:100903027"/>
<evidence type="ECO:0000256" key="2">
    <source>
        <dbReference type="ARBA" id="ARBA00022737"/>
    </source>
</evidence>
<evidence type="ECO:0000256" key="1">
    <source>
        <dbReference type="ARBA" id="ARBA00022614"/>
    </source>
</evidence>
<keyword evidence="1" id="KW-0433">Leucine-rich repeat</keyword>
<dbReference type="GO" id="GO:0005737">
    <property type="term" value="C:cytoplasm"/>
    <property type="evidence" value="ECO:0007669"/>
    <property type="project" value="TreeGrafter"/>
</dbReference>
<feature type="compositionally biased region" description="Low complexity" evidence="3">
    <location>
        <begin position="9"/>
        <end position="25"/>
    </location>
</feature>
<dbReference type="InterPro" id="IPR001611">
    <property type="entry name" value="Leu-rich_rpt"/>
</dbReference>
<dbReference type="PANTHER" id="PTHR48051:SF46">
    <property type="entry name" value="LEUCINE RICH REPEAT-CONTAINING DOMAIN PROTEIN"/>
    <property type="match status" value="1"/>
</dbReference>
<dbReference type="CTD" id="35178"/>
<dbReference type="Proteomes" id="UP000694867">
    <property type="component" value="Unplaced"/>
</dbReference>
<dbReference type="PANTHER" id="PTHR48051">
    <property type="match status" value="1"/>
</dbReference>
<dbReference type="Pfam" id="PF00560">
    <property type="entry name" value="LRR_1"/>
    <property type="match status" value="1"/>
</dbReference>
<dbReference type="InterPro" id="IPR032675">
    <property type="entry name" value="LRR_dom_sf"/>
</dbReference>
<dbReference type="PROSITE" id="PS51450">
    <property type="entry name" value="LRR"/>
    <property type="match status" value="6"/>
</dbReference>
<organism evidence="4 5">
    <name type="scientific">Galendromus occidentalis</name>
    <name type="common">western predatory mite</name>
    <dbReference type="NCBI Taxonomy" id="34638"/>
    <lineage>
        <taxon>Eukaryota</taxon>
        <taxon>Metazoa</taxon>
        <taxon>Ecdysozoa</taxon>
        <taxon>Arthropoda</taxon>
        <taxon>Chelicerata</taxon>
        <taxon>Arachnida</taxon>
        <taxon>Acari</taxon>
        <taxon>Parasitiformes</taxon>
        <taxon>Mesostigmata</taxon>
        <taxon>Gamasina</taxon>
        <taxon>Phytoseioidea</taxon>
        <taxon>Phytoseiidae</taxon>
        <taxon>Typhlodrominae</taxon>
        <taxon>Galendromus</taxon>
    </lineage>
</organism>
<protein>
    <submittedName>
        <fullName evidence="5">PH domain leucine-rich repeat-containing protein phosphatase 1</fullName>
    </submittedName>
</protein>
<dbReference type="InterPro" id="IPR003591">
    <property type="entry name" value="Leu-rich_rpt_typical-subtyp"/>
</dbReference>
<evidence type="ECO:0000256" key="3">
    <source>
        <dbReference type="SAM" id="MobiDB-lite"/>
    </source>
</evidence>
<accession>A0AAJ7WH73</accession>
<dbReference type="GeneID" id="100903027"/>
<reference evidence="5" key="1">
    <citation type="submission" date="2025-08" db="UniProtKB">
        <authorList>
            <consortium name="RefSeq"/>
        </authorList>
    </citation>
    <scope>IDENTIFICATION</scope>
</reference>
<feature type="region of interest" description="Disordered" evidence="3">
    <location>
        <begin position="1"/>
        <end position="25"/>
    </location>
</feature>